<reference evidence="1" key="1">
    <citation type="submission" date="2013-07" db="EMBL/GenBank/DDBJ databases">
        <title>The genome of an arbuscular mycorrhizal fungus provides insights into the evolution of the oldest plant symbiosis.</title>
        <authorList>
            <consortium name="DOE Joint Genome Institute"/>
            <person name="Tisserant E."/>
            <person name="Malbreil M."/>
            <person name="Kuo A."/>
            <person name="Kohler A."/>
            <person name="Symeonidi A."/>
            <person name="Balestrini R."/>
            <person name="Charron P."/>
            <person name="Duensing N."/>
            <person name="Frei-dit-Frey N."/>
            <person name="Gianinazzi-Pearson V."/>
            <person name="Gilbert B."/>
            <person name="Handa Y."/>
            <person name="Hijri M."/>
            <person name="Kaul R."/>
            <person name="Kawaguchi M."/>
            <person name="Krajinski F."/>
            <person name="Lammers P."/>
            <person name="Lapierre D."/>
            <person name="Masclaux F.G."/>
            <person name="Murat C."/>
            <person name="Morin E."/>
            <person name="Ndikumana S."/>
            <person name="Pagni M."/>
            <person name="Petitpierre D."/>
            <person name="Requena N."/>
            <person name="Rosikiewicz P."/>
            <person name="Riley R."/>
            <person name="Saito K."/>
            <person name="San Clemente H."/>
            <person name="Shapiro H."/>
            <person name="van Tuinen D."/>
            <person name="Becard G."/>
            <person name="Bonfante P."/>
            <person name="Paszkowski U."/>
            <person name="Shachar-Hill Y."/>
            <person name="Young J.P."/>
            <person name="Sanders I.R."/>
            <person name="Henrissat B."/>
            <person name="Rensing S.A."/>
            <person name="Grigoriev I.V."/>
            <person name="Corradi N."/>
            <person name="Roux C."/>
            <person name="Martin F."/>
        </authorList>
    </citation>
    <scope>NUCLEOTIDE SEQUENCE</scope>
    <source>
        <strain evidence="1">DAOM 197198</strain>
    </source>
</reference>
<dbReference type="AlphaFoldDB" id="U9UAE7"/>
<evidence type="ECO:0000313" key="1">
    <source>
        <dbReference type="EMBL" id="ESA12586.1"/>
    </source>
</evidence>
<accession>U9UAE7</accession>
<proteinExistence type="predicted"/>
<dbReference type="HOGENOM" id="CLU_2905276_0_0_1"/>
<gene>
    <name evidence="1" type="ORF">GLOINDRAFT_26967</name>
</gene>
<protein>
    <submittedName>
        <fullName evidence="1">Uncharacterized protein</fullName>
    </submittedName>
</protein>
<organism evidence="1">
    <name type="scientific">Rhizophagus irregularis (strain DAOM 181602 / DAOM 197198 / MUCL 43194)</name>
    <name type="common">Arbuscular mycorrhizal fungus</name>
    <name type="synonym">Glomus intraradices</name>
    <dbReference type="NCBI Taxonomy" id="747089"/>
    <lineage>
        <taxon>Eukaryota</taxon>
        <taxon>Fungi</taxon>
        <taxon>Fungi incertae sedis</taxon>
        <taxon>Mucoromycota</taxon>
        <taxon>Glomeromycotina</taxon>
        <taxon>Glomeromycetes</taxon>
        <taxon>Glomerales</taxon>
        <taxon>Glomeraceae</taxon>
        <taxon>Rhizophagus</taxon>
    </lineage>
</organism>
<name>U9UAE7_RHIID</name>
<dbReference type="EMBL" id="KI284768">
    <property type="protein sequence ID" value="ESA12586.1"/>
    <property type="molecule type" value="Genomic_DNA"/>
</dbReference>
<sequence>MGYLRYSSNNFARRINPWLISKFDINFLHDTFEQLKLLRVSCSTHTEISRISSQISSEIEQL</sequence>